<name>A0A9X1WMZ5_9BACL</name>
<dbReference type="AlphaFoldDB" id="A0A9X1WMZ5"/>
<dbReference type="EMBL" id="JALIRP010000001">
    <property type="protein sequence ID" value="MCJ8010810.1"/>
    <property type="molecule type" value="Genomic_DNA"/>
</dbReference>
<comment type="caution">
    <text evidence="1">The sequence shown here is derived from an EMBL/GenBank/DDBJ whole genome shotgun (WGS) entry which is preliminary data.</text>
</comment>
<dbReference type="Proteomes" id="UP001139347">
    <property type="component" value="Unassembled WGS sequence"/>
</dbReference>
<keyword evidence="2" id="KW-1185">Reference proteome</keyword>
<proteinExistence type="predicted"/>
<reference evidence="1" key="1">
    <citation type="submission" date="2022-04" db="EMBL/GenBank/DDBJ databases">
        <title>Paenibacillus mangrovi sp. nov., a novel endophytic bacterium isolated from bark of Kandelia candel.</title>
        <authorList>
            <person name="Tuo L."/>
        </authorList>
    </citation>
    <scope>NUCLEOTIDE SEQUENCE</scope>
    <source>
        <strain evidence="1">KQZ6P-2</strain>
    </source>
</reference>
<evidence type="ECO:0000313" key="1">
    <source>
        <dbReference type="EMBL" id="MCJ8010810.1"/>
    </source>
</evidence>
<dbReference type="InterPro" id="IPR045425">
    <property type="entry name" value="DUF6508"/>
</dbReference>
<dbReference type="RefSeq" id="WP_244719999.1">
    <property type="nucleotide sequence ID" value="NZ_JALIRP010000001.1"/>
</dbReference>
<sequence>MTSSAIITQTEINQLLVYLEFFQGPSGTFYKEVNGWRCEVDTLIAFRKALSDTGFTMVFDWGAWIREHEIYRDIERDIEKEIMNADLETLRKLVTSYVRGDRFNEGLFLAVAMSGKIKQILFRLRQISAETPNK</sequence>
<organism evidence="1 2">
    <name type="scientific">Paenibacillus mangrovi</name>
    <dbReference type="NCBI Taxonomy" id="2931978"/>
    <lineage>
        <taxon>Bacteria</taxon>
        <taxon>Bacillati</taxon>
        <taxon>Bacillota</taxon>
        <taxon>Bacilli</taxon>
        <taxon>Bacillales</taxon>
        <taxon>Paenibacillaceae</taxon>
        <taxon>Paenibacillus</taxon>
    </lineage>
</organism>
<gene>
    <name evidence="1" type="ORF">MUG84_03505</name>
</gene>
<accession>A0A9X1WMZ5</accession>
<evidence type="ECO:0000313" key="2">
    <source>
        <dbReference type="Proteomes" id="UP001139347"/>
    </source>
</evidence>
<protein>
    <submittedName>
        <fullName evidence="1">DUF6508 domain-containing protein</fullName>
    </submittedName>
</protein>
<dbReference type="Pfam" id="PF20118">
    <property type="entry name" value="DUF6508"/>
    <property type="match status" value="1"/>
</dbReference>